<evidence type="ECO:0000256" key="6">
    <source>
        <dbReference type="ARBA" id="ARBA00022694"/>
    </source>
</evidence>
<evidence type="ECO:0000256" key="2">
    <source>
        <dbReference type="ARBA" id="ARBA00022490"/>
    </source>
</evidence>
<evidence type="ECO:0000256" key="9">
    <source>
        <dbReference type="ARBA" id="ARBA00045951"/>
    </source>
</evidence>
<proteinExistence type="inferred from homology"/>
<dbReference type="AlphaFoldDB" id="A0A9X6NEP8"/>
<dbReference type="GO" id="GO:0052906">
    <property type="term" value="F:tRNA (guanine(37)-N1)-methyltransferase activity"/>
    <property type="evidence" value="ECO:0007669"/>
    <property type="project" value="UniProtKB-UniRule"/>
</dbReference>
<feature type="binding site" evidence="11">
    <location>
        <begin position="288"/>
        <end position="289"/>
    </location>
    <ligand>
        <name>S-adenosyl-L-methionine</name>
        <dbReference type="ChEBI" id="CHEBI:59789"/>
    </ligand>
</feature>
<dbReference type="GO" id="GO:0005759">
    <property type="term" value="C:mitochondrial matrix"/>
    <property type="evidence" value="ECO:0007669"/>
    <property type="project" value="UniProtKB-SubCell"/>
</dbReference>
<comment type="function">
    <text evidence="11">Specifically methylates the N1 position of guanosine-37 in various cytoplasmic and mitochondrial tRNAs. Methylation is not dependent on the nature of the nucleoside 5' of the target nucleoside. This is the first step in the biosynthesis of wybutosine (yW), a modified base adjacent to the anticodon of tRNAs and required for accurate decoding.</text>
</comment>
<dbReference type="InterPro" id="IPR029063">
    <property type="entry name" value="SAM-dependent_MTases_sf"/>
</dbReference>
<feature type="binding site" evidence="11">
    <location>
        <position position="222"/>
    </location>
    <ligand>
        <name>S-adenosyl-L-methionine</name>
        <dbReference type="ChEBI" id="CHEBI:59789"/>
    </ligand>
</feature>
<dbReference type="Pfam" id="PF25133">
    <property type="entry name" value="TYW2_N_2"/>
    <property type="match status" value="1"/>
</dbReference>
<dbReference type="Proteomes" id="UP000192578">
    <property type="component" value="Unassembled WGS sequence"/>
</dbReference>
<dbReference type="EC" id="2.1.1.228" evidence="11"/>
<dbReference type="InterPro" id="IPR030382">
    <property type="entry name" value="MeTrfase_TRM5/TYW2"/>
</dbReference>
<dbReference type="Gene3D" id="3.40.50.150">
    <property type="entry name" value="Vaccinia Virus protein VP39"/>
    <property type="match status" value="1"/>
</dbReference>
<comment type="function">
    <text evidence="9">Involved in mitochondrial tRNA methylation. Specifically methylates the N1 position of guanosine-37 in various tRNAs. Methylation is not dependent on the nature of the nucleoside 5' of the target nucleoside. This is the first step in the biosynthesis of wybutosine (yW), a modified base adjacent to the anticodon of tRNAs and required for accurate decoding.</text>
</comment>
<dbReference type="PANTHER" id="PTHR23245:SF36">
    <property type="entry name" value="TRNA (GUANINE(37)-N1)-METHYLTRANSFERASE"/>
    <property type="match status" value="1"/>
</dbReference>
<sequence>MSSALAPPITVRGMKKLDKNAFKKEVDVPCLRLKSHLISIPDILAGLKAQTIRLAKIKAFQYLPEEPGMRIAVFDPDKVAAWEEIDAKDRLMELGVSADAFFLKTIHFSWENWTSGEILQAIIGDDGPNVAGFSTVGHIVHLNLRPEHDAFKQVVGEVILDKIPCCRSVINKTNVIDNEFRNISYEVLAGSEDLQTVVKENACTFHLDYAHVYWNPRLGREHERLTQEIPSNALMYDVFAGIGPFAVPAGKRGCTVLANDLNPVSYDYLLKNITLNKVGNRVTAYNLDGRDFIRTVVKDNMILQWKCNPNASIHIVMNLPALAEEFVDVFRGLFHGSESDVPADRNSLPTVHLYCFDKTDDPRGVPLDRLDRNIGWKMDRHAIDRHFVRQVAPSKDMIRLRFLLPWELLTAAREETLVSSTESILIREEEDISDSVIPEPDSKRRKIV</sequence>
<dbReference type="Pfam" id="PF02475">
    <property type="entry name" value="TRM5-TYW2_MTfase"/>
    <property type="match status" value="1"/>
</dbReference>
<dbReference type="GO" id="GO:0070901">
    <property type="term" value="P:mitochondrial tRNA methylation"/>
    <property type="evidence" value="ECO:0007669"/>
    <property type="project" value="UniProtKB-ARBA"/>
</dbReference>
<gene>
    <name evidence="13" type="ORF">BV898_16389</name>
</gene>
<evidence type="ECO:0000256" key="4">
    <source>
        <dbReference type="ARBA" id="ARBA00022679"/>
    </source>
</evidence>
<name>A0A9X6NEP8_HYPEX</name>
<evidence type="ECO:0000313" key="13">
    <source>
        <dbReference type="EMBL" id="OWA51929.1"/>
    </source>
</evidence>
<keyword evidence="5 11" id="KW-0949">S-adenosyl-L-methionine</keyword>
<keyword evidence="2 11" id="KW-0963">Cytoplasm</keyword>
<dbReference type="Gene3D" id="3.30.300.110">
    <property type="entry name" value="Met-10+ protein-like domains"/>
    <property type="match status" value="1"/>
</dbReference>
<dbReference type="InterPro" id="IPR056743">
    <property type="entry name" value="TRM5-TYW2-like_MTfase"/>
</dbReference>
<dbReference type="OrthoDB" id="408788at2759"/>
<dbReference type="SUPFAM" id="SSF53335">
    <property type="entry name" value="S-adenosyl-L-methionine-dependent methyltransferases"/>
    <property type="match status" value="1"/>
</dbReference>
<keyword evidence="4 11" id="KW-0808">Transferase</keyword>
<evidence type="ECO:0000256" key="5">
    <source>
        <dbReference type="ARBA" id="ARBA00022691"/>
    </source>
</evidence>
<feature type="domain" description="SAM-dependent methyltransferase TRM5/TYW2-type" evidence="12">
    <location>
        <begin position="133"/>
        <end position="406"/>
    </location>
</feature>
<protein>
    <recommendedName>
        <fullName evidence="11">tRNA (guanine(37)-N1)-methyltransferase</fullName>
        <ecNumber evidence="11">2.1.1.228</ecNumber>
    </recommendedName>
    <alternativeName>
        <fullName evidence="11">M1G-methyltransferase</fullName>
    </alternativeName>
    <alternativeName>
        <fullName evidence="11">tRNA [GM37] methyltransferase</fullName>
    </alternativeName>
    <alternativeName>
        <fullName evidence="11">tRNA methyltransferase 5 homolog</fullName>
    </alternativeName>
</protein>
<dbReference type="GO" id="GO:0005634">
    <property type="term" value="C:nucleus"/>
    <property type="evidence" value="ECO:0007669"/>
    <property type="project" value="UniProtKB-SubCell"/>
</dbReference>
<evidence type="ECO:0000256" key="10">
    <source>
        <dbReference type="ARBA" id="ARBA00047783"/>
    </source>
</evidence>
<evidence type="ECO:0000259" key="12">
    <source>
        <dbReference type="PROSITE" id="PS51684"/>
    </source>
</evidence>
<feature type="binding site" evidence="11">
    <location>
        <position position="318"/>
    </location>
    <ligand>
        <name>S-adenosyl-L-methionine</name>
        <dbReference type="ChEBI" id="CHEBI:59789"/>
    </ligand>
</feature>
<dbReference type="PANTHER" id="PTHR23245">
    <property type="entry name" value="TRNA METHYLTRANSFERASE"/>
    <property type="match status" value="1"/>
</dbReference>
<feature type="binding site" evidence="11">
    <location>
        <begin position="260"/>
        <end position="261"/>
    </location>
    <ligand>
        <name>S-adenosyl-L-methionine</name>
        <dbReference type="ChEBI" id="CHEBI:59789"/>
    </ligand>
</feature>
<dbReference type="FunFam" id="3.30.300.110:FF:000001">
    <property type="entry name" value="tRNA (guanine(37)-N1)-methyltransferase"/>
    <property type="match status" value="1"/>
</dbReference>
<evidence type="ECO:0000256" key="3">
    <source>
        <dbReference type="ARBA" id="ARBA00022603"/>
    </source>
</evidence>
<dbReference type="HAMAP" id="MF_03152">
    <property type="entry name" value="TRM5"/>
    <property type="match status" value="1"/>
</dbReference>
<evidence type="ECO:0000256" key="7">
    <source>
        <dbReference type="ARBA" id="ARBA00023128"/>
    </source>
</evidence>
<comment type="similarity">
    <text evidence="11">Belongs to the TRM5 / TYW2 family.</text>
</comment>
<keyword evidence="7 11" id="KW-0496">Mitochondrion</keyword>
<comment type="subcellular location">
    <subcellularLocation>
        <location evidence="11">Mitochondrion matrix</location>
    </subcellularLocation>
    <subcellularLocation>
        <location evidence="11">Nucleus</location>
    </subcellularLocation>
    <subcellularLocation>
        <location evidence="11">Cytoplasm</location>
    </subcellularLocation>
    <text evidence="11">Predominantly in the mitochondria and in the nucleus.</text>
</comment>
<dbReference type="InterPro" id="IPR056744">
    <property type="entry name" value="TRM5/TYW2-like_N"/>
</dbReference>
<evidence type="ECO:0000256" key="8">
    <source>
        <dbReference type="ARBA" id="ARBA00023242"/>
    </source>
</evidence>
<reference evidence="14" key="1">
    <citation type="submission" date="2017-01" db="EMBL/GenBank/DDBJ databases">
        <title>Comparative genomics of anhydrobiosis in the tardigrade Hypsibius dujardini.</title>
        <authorList>
            <person name="Yoshida Y."/>
            <person name="Koutsovoulos G."/>
            <person name="Laetsch D."/>
            <person name="Stevens L."/>
            <person name="Kumar S."/>
            <person name="Horikawa D."/>
            <person name="Ishino K."/>
            <person name="Komine S."/>
            <person name="Tomita M."/>
            <person name="Blaxter M."/>
            <person name="Arakawa K."/>
        </authorList>
    </citation>
    <scope>NUCLEOTIDE SEQUENCE [LARGE SCALE GENOMIC DNA]</scope>
    <source>
        <strain evidence="14">Z151</strain>
    </source>
</reference>
<dbReference type="GO" id="GO:0002939">
    <property type="term" value="P:tRNA N1-guanine methylation"/>
    <property type="evidence" value="ECO:0007669"/>
    <property type="project" value="TreeGrafter"/>
</dbReference>
<keyword evidence="3 11" id="KW-0489">Methyltransferase</keyword>
<evidence type="ECO:0000256" key="1">
    <source>
        <dbReference type="ARBA" id="ARBA00009775"/>
    </source>
</evidence>
<dbReference type="InterPro" id="IPR025792">
    <property type="entry name" value="tRNA_Gua_MeTrfase_euk"/>
</dbReference>
<comment type="similarity">
    <text evidence="1">Belongs to the class I-like SAM-binding methyltransferase superfamily. TRM5/TYW2 family.</text>
</comment>
<comment type="catalytic activity">
    <reaction evidence="10 11">
        <text>guanosine(37) in tRNA + S-adenosyl-L-methionine = N(1)-methylguanosine(37) in tRNA + S-adenosyl-L-homocysteine + H(+)</text>
        <dbReference type="Rhea" id="RHEA:36899"/>
        <dbReference type="Rhea" id="RHEA-COMP:10145"/>
        <dbReference type="Rhea" id="RHEA-COMP:10147"/>
        <dbReference type="ChEBI" id="CHEBI:15378"/>
        <dbReference type="ChEBI" id="CHEBI:57856"/>
        <dbReference type="ChEBI" id="CHEBI:59789"/>
        <dbReference type="ChEBI" id="CHEBI:73542"/>
        <dbReference type="ChEBI" id="CHEBI:74269"/>
        <dbReference type="EC" id="2.1.1.228"/>
    </reaction>
</comment>
<accession>A0A9X6NEP8</accession>
<keyword evidence="14" id="KW-1185">Reference proteome</keyword>
<comment type="subunit">
    <text evidence="11">Monomer.</text>
</comment>
<dbReference type="EMBL" id="MTYJ01000244">
    <property type="protein sequence ID" value="OWA51929.1"/>
    <property type="molecule type" value="Genomic_DNA"/>
</dbReference>
<dbReference type="PROSITE" id="PS51684">
    <property type="entry name" value="SAM_MT_TRM5_TYW2"/>
    <property type="match status" value="1"/>
</dbReference>
<comment type="caution">
    <text evidence="13">The sequence shown here is derived from an EMBL/GenBank/DDBJ whole genome shotgun (WGS) entry which is preliminary data.</text>
</comment>
<organism evidence="13 14">
    <name type="scientific">Hypsibius exemplaris</name>
    <name type="common">Freshwater tardigrade</name>
    <dbReference type="NCBI Taxonomy" id="2072580"/>
    <lineage>
        <taxon>Eukaryota</taxon>
        <taxon>Metazoa</taxon>
        <taxon>Ecdysozoa</taxon>
        <taxon>Tardigrada</taxon>
        <taxon>Eutardigrada</taxon>
        <taxon>Parachela</taxon>
        <taxon>Hypsibioidea</taxon>
        <taxon>Hypsibiidae</taxon>
        <taxon>Hypsibius</taxon>
    </lineage>
</organism>
<keyword evidence="8 11" id="KW-0539">Nucleus</keyword>
<evidence type="ECO:0000256" key="11">
    <source>
        <dbReference type="HAMAP-Rule" id="MF_03152"/>
    </source>
</evidence>
<evidence type="ECO:0000313" key="14">
    <source>
        <dbReference type="Proteomes" id="UP000192578"/>
    </source>
</evidence>
<keyword evidence="6 11" id="KW-0819">tRNA processing</keyword>